<evidence type="ECO:0000313" key="2">
    <source>
        <dbReference type="EMBL" id="MBO1903128.1"/>
    </source>
</evidence>
<dbReference type="Gene3D" id="3.40.50.1390">
    <property type="entry name" value="Resolvase, N-terminal catalytic domain"/>
    <property type="match status" value="1"/>
</dbReference>
<evidence type="ECO:0000259" key="1">
    <source>
        <dbReference type="SMART" id="SM00857"/>
    </source>
</evidence>
<accession>A0A939MLU8</accession>
<dbReference type="CDD" id="cd00338">
    <property type="entry name" value="Ser_Recombinase"/>
    <property type="match status" value="1"/>
</dbReference>
<dbReference type="InterPro" id="IPR006119">
    <property type="entry name" value="Resolv_N"/>
</dbReference>
<dbReference type="AlphaFoldDB" id="A0A939MLU8"/>
<dbReference type="GO" id="GO:0000150">
    <property type="term" value="F:DNA strand exchange activity"/>
    <property type="evidence" value="ECO:0007669"/>
    <property type="project" value="InterPro"/>
</dbReference>
<dbReference type="SUPFAM" id="SSF53041">
    <property type="entry name" value="Resolvase-like"/>
    <property type="match status" value="1"/>
</dbReference>
<sequence>MTKAVIYLRSATGNQEQSDRQEADCRAYLRERGLSATHTFRDDGHPGPALAELLDAASKGEVTDVAITSLDRLGRRFTENLDNFTSLEQAGVTIHTAEGIITGPIGDDCVRSFLYKFALAEAELVTDDTGNPRRRP</sequence>
<protein>
    <submittedName>
        <fullName evidence="2">Recombinase family protein</fullName>
    </submittedName>
</protein>
<keyword evidence="3" id="KW-1185">Reference proteome</keyword>
<dbReference type="GO" id="GO:0003677">
    <property type="term" value="F:DNA binding"/>
    <property type="evidence" value="ECO:0007669"/>
    <property type="project" value="InterPro"/>
</dbReference>
<reference evidence="2" key="1">
    <citation type="submission" date="2021-03" db="EMBL/GenBank/DDBJ databases">
        <title>Leucobacter chromiisoli sp. nov., isolated from chromium-containing soil of chemical plant.</title>
        <authorList>
            <person name="Xu Z."/>
        </authorList>
    </citation>
    <scope>NUCLEOTIDE SEQUENCE</scope>
    <source>
        <strain evidence="2">S27</strain>
    </source>
</reference>
<dbReference type="SMART" id="SM00857">
    <property type="entry name" value="Resolvase"/>
    <property type="match status" value="1"/>
</dbReference>
<dbReference type="RefSeq" id="WP_208098875.1">
    <property type="nucleotide sequence ID" value="NZ_JAGDYM010000017.1"/>
</dbReference>
<feature type="domain" description="Resolvase/invertase-type recombinase catalytic" evidence="1">
    <location>
        <begin position="4"/>
        <end position="132"/>
    </location>
</feature>
<evidence type="ECO:0000313" key="3">
    <source>
        <dbReference type="Proteomes" id="UP000664382"/>
    </source>
</evidence>
<dbReference type="EMBL" id="JAGDYM010000017">
    <property type="protein sequence ID" value="MBO1903128.1"/>
    <property type="molecule type" value="Genomic_DNA"/>
</dbReference>
<comment type="caution">
    <text evidence="2">The sequence shown here is derived from an EMBL/GenBank/DDBJ whole genome shotgun (WGS) entry which is preliminary data.</text>
</comment>
<gene>
    <name evidence="2" type="ORF">J4H92_14380</name>
</gene>
<dbReference type="Proteomes" id="UP000664382">
    <property type="component" value="Unassembled WGS sequence"/>
</dbReference>
<organism evidence="2 3">
    <name type="scientific">Leucobacter weissii</name>
    <dbReference type="NCBI Taxonomy" id="1983706"/>
    <lineage>
        <taxon>Bacteria</taxon>
        <taxon>Bacillati</taxon>
        <taxon>Actinomycetota</taxon>
        <taxon>Actinomycetes</taxon>
        <taxon>Micrococcales</taxon>
        <taxon>Microbacteriaceae</taxon>
        <taxon>Leucobacter</taxon>
    </lineage>
</organism>
<name>A0A939MLU8_9MICO</name>
<dbReference type="Pfam" id="PF00239">
    <property type="entry name" value="Resolvase"/>
    <property type="match status" value="1"/>
</dbReference>
<dbReference type="InterPro" id="IPR036162">
    <property type="entry name" value="Resolvase-like_N_sf"/>
</dbReference>
<proteinExistence type="predicted"/>